<sequence length="206" mass="24076">MAFRRLFGLWAISASTFGLVAAHGGGHQKPLEVDPNAPWATRHMAEEHHIDNFDPGAFFQLHDFDDDGQWHEHEILKTYGMDDPSAKDVPQDKRDNIINEIMRLMDTNGNRLIEKEEWLAFTDAGKELPDFGLGPGHHWDMEMEYEIHHWERYHDENTKEEDLIHPEDIEHFRMHDELEDEADRVAALDKMAIVADNIPRKFRKDS</sequence>
<keyword evidence="2" id="KW-0106">Calcium</keyword>
<dbReference type="GO" id="GO:0005509">
    <property type="term" value="F:calcium ion binding"/>
    <property type="evidence" value="ECO:0007669"/>
    <property type="project" value="InterPro"/>
</dbReference>
<feature type="domain" description="EF-hand" evidence="4">
    <location>
        <begin position="93"/>
        <end position="128"/>
    </location>
</feature>
<dbReference type="PANTHER" id="PTHR19237">
    <property type="entry name" value="NUCLEOBINDIN"/>
    <property type="match status" value="1"/>
</dbReference>
<dbReference type="SUPFAM" id="SSF47473">
    <property type="entry name" value="EF-hand"/>
    <property type="match status" value="1"/>
</dbReference>
<evidence type="ECO:0000259" key="4">
    <source>
        <dbReference type="PROSITE" id="PS50222"/>
    </source>
</evidence>
<dbReference type="FunCoup" id="A0A0C3GZE5">
    <property type="interactions" value="40"/>
</dbReference>
<dbReference type="HOGENOM" id="CLU_096561_0_0_1"/>
<evidence type="ECO:0000256" key="2">
    <source>
        <dbReference type="ARBA" id="ARBA00022837"/>
    </source>
</evidence>
<dbReference type="InterPro" id="IPR040250">
    <property type="entry name" value="Nucleobindin"/>
</dbReference>
<dbReference type="InParanoid" id="A0A0C3GZE5"/>
<gene>
    <name evidence="5" type="ORF">OIDMADRAFT_41949</name>
</gene>
<accession>A0A0C3GZE5</accession>
<proteinExistence type="predicted"/>
<dbReference type="Gene3D" id="1.10.238.10">
    <property type="entry name" value="EF-hand"/>
    <property type="match status" value="1"/>
</dbReference>
<dbReference type="PROSITE" id="PS00018">
    <property type="entry name" value="EF_HAND_1"/>
    <property type="match status" value="1"/>
</dbReference>
<feature type="signal peptide" evidence="3">
    <location>
        <begin position="1"/>
        <end position="22"/>
    </location>
</feature>
<reference evidence="5 6" key="1">
    <citation type="submission" date="2014-04" db="EMBL/GenBank/DDBJ databases">
        <authorList>
            <consortium name="DOE Joint Genome Institute"/>
            <person name="Kuo A."/>
            <person name="Martino E."/>
            <person name="Perotto S."/>
            <person name="Kohler A."/>
            <person name="Nagy L.G."/>
            <person name="Floudas D."/>
            <person name="Copeland A."/>
            <person name="Barry K.W."/>
            <person name="Cichocki N."/>
            <person name="Veneault-Fourrey C."/>
            <person name="LaButti K."/>
            <person name="Lindquist E.A."/>
            <person name="Lipzen A."/>
            <person name="Lundell T."/>
            <person name="Morin E."/>
            <person name="Murat C."/>
            <person name="Sun H."/>
            <person name="Tunlid A."/>
            <person name="Henrissat B."/>
            <person name="Grigoriev I.V."/>
            <person name="Hibbett D.S."/>
            <person name="Martin F."/>
            <person name="Nordberg H.P."/>
            <person name="Cantor M.N."/>
            <person name="Hua S.X."/>
        </authorList>
    </citation>
    <scope>NUCLEOTIDE SEQUENCE [LARGE SCALE GENOMIC DNA]</scope>
    <source>
        <strain evidence="5 6">Zn</strain>
    </source>
</reference>
<reference evidence="6" key="2">
    <citation type="submission" date="2015-01" db="EMBL/GenBank/DDBJ databases">
        <title>Evolutionary Origins and Diversification of the Mycorrhizal Mutualists.</title>
        <authorList>
            <consortium name="DOE Joint Genome Institute"/>
            <consortium name="Mycorrhizal Genomics Consortium"/>
            <person name="Kohler A."/>
            <person name="Kuo A."/>
            <person name="Nagy L.G."/>
            <person name="Floudas D."/>
            <person name="Copeland A."/>
            <person name="Barry K.W."/>
            <person name="Cichocki N."/>
            <person name="Veneault-Fourrey C."/>
            <person name="LaButti K."/>
            <person name="Lindquist E.A."/>
            <person name="Lipzen A."/>
            <person name="Lundell T."/>
            <person name="Morin E."/>
            <person name="Murat C."/>
            <person name="Riley R."/>
            <person name="Ohm R."/>
            <person name="Sun H."/>
            <person name="Tunlid A."/>
            <person name="Henrissat B."/>
            <person name="Grigoriev I.V."/>
            <person name="Hibbett D.S."/>
            <person name="Martin F."/>
        </authorList>
    </citation>
    <scope>NUCLEOTIDE SEQUENCE [LARGE SCALE GENOMIC DNA]</scope>
    <source>
        <strain evidence="6">Zn</strain>
    </source>
</reference>
<dbReference type="InterPro" id="IPR011992">
    <property type="entry name" value="EF-hand-dom_pair"/>
</dbReference>
<evidence type="ECO:0000313" key="5">
    <source>
        <dbReference type="EMBL" id="KIN01366.1"/>
    </source>
</evidence>
<evidence type="ECO:0000313" key="6">
    <source>
        <dbReference type="Proteomes" id="UP000054321"/>
    </source>
</evidence>
<feature type="chain" id="PRO_5002165139" description="EF-hand domain-containing protein" evidence="3">
    <location>
        <begin position="23"/>
        <end position="206"/>
    </location>
</feature>
<dbReference type="GO" id="GO:0005793">
    <property type="term" value="C:endoplasmic reticulum-Golgi intermediate compartment"/>
    <property type="evidence" value="ECO:0007669"/>
    <property type="project" value="TreeGrafter"/>
</dbReference>
<dbReference type="InterPro" id="IPR002048">
    <property type="entry name" value="EF_hand_dom"/>
</dbReference>
<organism evidence="5 6">
    <name type="scientific">Oidiodendron maius (strain Zn)</name>
    <dbReference type="NCBI Taxonomy" id="913774"/>
    <lineage>
        <taxon>Eukaryota</taxon>
        <taxon>Fungi</taxon>
        <taxon>Dikarya</taxon>
        <taxon>Ascomycota</taxon>
        <taxon>Pezizomycotina</taxon>
        <taxon>Leotiomycetes</taxon>
        <taxon>Leotiomycetes incertae sedis</taxon>
        <taxon>Myxotrichaceae</taxon>
        <taxon>Oidiodendron</taxon>
    </lineage>
</organism>
<dbReference type="EMBL" id="KN832876">
    <property type="protein sequence ID" value="KIN01366.1"/>
    <property type="molecule type" value="Genomic_DNA"/>
</dbReference>
<evidence type="ECO:0000256" key="1">
    <source>
        <dbReference type="ARBA" id="ARBA00022729"/>
    </source>
</evidence>
<evidence type="ECO:0000256" key="3">
    <source>
        <dbReference type="SAM" id="SignalP"/>
    </source>
</evidence>
<name>A0A0C3GZE5_OIDMZ</name>
<protein>
    <recommendedName>
        <fullName evidence="4">EF-hand domain-containing protein</fullName>
    </recommendedName>
</protein>
<dbReference type="PROSITE" id="PS50222">
    <property type="entry name" value="EF_HAND_2"/>
    <property type="match status" value="1"/>
</dbReference>
<dbReference type="PANTHER" id="PTHR19237:SF20">
    <property type="entry name" value="NUCLEOBINDIN 1"/>
    <property type="match status" value="1"/>
</dbReference>
<dbReference type="InterPro" id="IPR018247">
    <property type="entry name" value="EF_Hand_1_Ca_BS"/>
</dbReference>
<keyword evidence="6" id="KW-1185">Reference proteome</keyword>
<keyword evidence="1 3" id="KW-0732">Signal</keyword>
<dbReference type="AlphaFoldDB" id="A0A0C3GZE5"/>
<dbReference type="OrthoDB" id="289247at2759"/>
<dbReference type="Proteomes" id="UP000054321">
    <property type="component" value="Unassembled WGS sequence"/>
</dbReference>